<feature type="repeat" description="FG-GAP" evidence="12">
    <location>
        <begin position="312"/>
        <end position="373"/>
    </location>
</feature>
<feature type="repeat" description="FG-GAP" evidence="12">
    <location>
        <begin position="375"/>
        <end position="429"/>
    </location>
</feature>
<keyword evidence="10 13" id="KW-0675">Receptor</keyword>
<evidence type="ECO:0000256" key="6">
    <source>
        <dbReference type="ARBA" id="ARBA00022889"/>
    </source>
</evidence>
<dbReference type="Pfam" id="PF20805">
    <property type="entry name" value="Integrin_A_Ig_2"/>
    <property type="match status" value="1"/>
</dbReference>
<gene>
    <name evidence="17" type="primary">ITGA7</name>
</gene>
<name>A0A673ZEP1_SALTR</name>
<dbReference type="Ensembl" id="ENSSTUT00000047263.1">
    <property type="protein sequence ID" value="ENSSTUP00000045293.1"/>
    <property type="gene ID" value="ENSSTUG00000018756.1"/>
</dbReference>
<evidence type="ECO:0000313" key="17">
    <source>
        <dbReference type="Ensembl" id="ENSSTUP00000045293.1"/>
    </source>
</evidence>
<keyword evidence="9" id="KW-0472">Membrane</keyword>
<dbReference type="InterPro" id="IPR028994">
    <property type="entry name" value="Integrin_alpha_N"/>
</dbReference>
<evidence type="ECO:0000256" key="9">
    <source>
        <dbReference type="ARBA" id="ARBA00023136"/>
    </source>
</evidence>
<dbReference type="InterPro" id="IPR000413">
    <property type="entry name" value="Integrin_alpha"/>
</dbReference>
<dbReference type="GeneTree" id="ENSGT00940000159891"/>
<proteinExistence type="inferred from homology"/>
<evidence type="ECO:0000256" key="8">
    <source>
        <dbReference type="ARBA" id="ARBA00023037"/>
    </source>
</evidence>
<dbReference type="Gene3D" id="2.130.10.130">
    <property type="entry name" value="Integrin alpha, N-terminal"/>
    <property type="match status" value="1"/>
</dbReference>
<evidence type="ECO:0000256" key="11">
    <source>
        <dbReference type="ARBA" id="ARBA00023180"/>
    </source>
</evidence>
<accession>A0A673ZEP1</accession>
<keyword evidence="8 13" id="KW-0401">Integrin</keyword>
<evidence type="ECO:0000256" key="7">
    <source>
        <dbReference type="ARBA" id="ARBA00022989"/>
    </source>
</evidence>
<keyword evidence="4" id="KW-0732">Signal</keyword>
<feature type="repeat" description="FG-GAP" evidence="12">
    <location>
        <begin position="433"/>
        <end position="492"/>
    </location>
</feature>
<feature type="repeat" description="FG-GAP" evidence="12">
    <location>
        <begin position="40"/>
        <end position="105"/>
    </location>
</feature>
<evidence type="ECO:0000259" key="14">
    <source>
        <dbReference type="Pfam" id="PF08441"/>
    </source>
</evidence>
<evidence type="ECO:0000256" key="4">
    <source>
        <dbReference type="ARBA" id="ARBA00022729"/>
    </source>
</evidence>
<dbReference type="InterPro" id="IPR013649">
    <property type="entry name" value="Integrin_alpha_Ig-like_1"/>
</dbReference>
<comment type="subcellular location">
    <subcellularLocation>
        <location evidence="1 13">Membrane</location>
        <topology evidence="1 13">Single-pass type I membrane protein</topology>
    </subcellularLocation>
</comment>
<evidence type="ECO:0000256" key="12">
    <source>
        <dbReference type="PROSITE-ProRule" id="PRU00803"/>
    </source>
</evidence>
<dbReference type="Pfam" id="PF08441">
    <property type="entry name" value="Integrin_A_Ig_1"/>
    <property type="match status" value="1"/>
</dbReference>
<evidence type="ECO:0000256" key="2">
    <source>
        <dbReference type="ARBA" id="ARBA00008054"/>
    </source>
</evidence>
<dbReference type="SUPFAM" id="SSF69318">
    <property type="entry name" value="Integrin alpha N-terminal domain"/>
    <property type="match status" value="1"/>
</dbReference>
<feature type="domain" description="Integrin alpha third immunoglobulin-like" evidence="16">
    <location>
        <begin position="726"/>
        <end position="784"/>
    </location>
</feature>
<keyword evidence="5" id="KW-0677">Repeat</keyword>
<dbReference type="Pfam" id="PF01839">
    <property type="entry name" value="FG-GAP"/>
    <property type="match status" value="2"/>
</dbReference>
<evidence type="ECO:0000259" key="15">
    <source>
        <dbReference type="Pfam" id="PF20805"/>
    </source>
</evidence>
<evidence type="ECO:0000256" key="5">
    <source>
        <dbReference type="ARBA" id="ARBA00022737"/>
    </source>
</evidence>
<protein>
    <submittedName>
        <fullName evidence="17">Integrin subunit alpha 7</fullName>
    </submittedName>
</protein>
<dbReference type="Pfam" id="PF20806">
    <property type="entry name" value="Integrin_A_Ig_3"/>
    <property type="match status" value="2"/>
</dbReference>
<dbReference type="Proteomes" id="UP000472277">
    <property type="component" value="Chromosome 16"/>
</dbReference>
<dbReference type="InterPro" id="IPR048285">
    <property type="entry name" value="Integrin_alpha_Ig-like_2"/>
</dbReference>
<dbReference type="PANTHER" id="PTHR23220:SF90">
    <property type="entry name" value="INTEGRIN ALPHA-7"/>
    <property type="match status" value="1"/>
</dbReference>
<dbReference type="InterPro" id="IPR013517">
    <property type="entry name" value="FG-GAP"/>
</dbReference>
<evidence type="ECO:0000256" key="13">
    <source>
        <dbReference type="RuleBase" id="RU003762"/>
    </source>
</evidence>
<evidence type="ECO:0000313" key="18">
    <source>
        <dbReference type="Proteomes" id="UP000472277"/>
    </source>
</evidence>
<feature type="domain" description="Integrin alpha second immunoglobulin-like" evidence="15">
    <location>
        <begin position="559"/>
        <end position="718"/>
    </location>
</feature>
<keyword evidence="11" id="KW-0325">Glycoprotein</keyword>
<dbReference type="GO" id="GO:0008305">
    <property type="term" value="C:integrin complex"/>
    <property type="evidence" value="ECO:0007669"/>
    <property type="project" value="InterPro"/>
</dbReference>
<keyword evidence="6 13" id="KW-0130">Cell adhesion</keyword>
<feature type="domain" description="Integrin alpha third immunoglobulin-like" evidence="16">
    <location>
        <begin position="802"/>
        <end position="877"/>
    </location>
</feature>
<feature type="domain" description="Integrin alpha first immunoglubulin-like" evidence="14">
    <location>
        <begin position="477"/>
        <end position="529"/>
    </location>
</feature>
<dbReference type="GO" id="GO:0007160">
    <property type="term" value="P:cell-matrix adhesion"/>
    <property type="evidence" value="ECO:0007669"/>
    <property type="project" value="TreeGrafter"/>
</dbReference>
<dbReference type="PRINTS" id="PR01185">
    <property type="entry name" value="INTEGRINA"/>
</dbReference>
<dbReference type="GO" id="GO:0098609">
    <property type="term" value="P:cell-cell adhesion"/>
    <property type="evidence" value="ECO:0007669"/>
    <property type="project" value="TreeGrafter"/>
</dbReference>
<organism evidence="17 18">
    <name type="scientific">Salmo trutta</name>
    <name type="common">Brown trout</name>
    <dbReference type="NCBI Taxonomy" id="8032"/>
    <lineage>
        <taxon>Eukaryota</taxon>
        <taxon>Metazoa</taxon>
        <taxon>Chordata</taxon>
        <taxon>Craniata</taxon>
        <taxon>Vertebrata</taxon>
        <taxon>Euteleostomi</taxon>
        <taxon>Actinopterygii</taxon>
        <taxon>Neopterygii</taxon>
        <taxon>Teleostei</taxon>
        <taxon>Protacanthopterygii</taxon>
        <taxon>Salmoniformes</taxon>
        <taxon>Salmonidae</taxon>
        <taxon>Salmoninae</taxon>
        <taxon>Salmo</taxon>
    </lineage>
</organism>
<dbReference type="InterPro" id="IPR032695">
    <property type="entry name" value="Integrin_dom_sf"/>
</dbReference>
<dbReference type="GO" id="GO:0033627">
    <property type="term" value="P:cell adhesion mediated by integrin"/>
    <property type="evidence" value="ECO:0007669"/>
    <property type="project" value="TreeGrafter"/>
</dbReference>
<dbReference type="GO" id="GO:0009897">
    <property type="term" value="C:external side of plasma membrane"/>
    <property type="evidence" value="ECO:0007669"/>
    <property type="project" value="TreeGrafter"/>
</dbReference>
<dbReference type="PANTHER" id="PTHR23220">
    <property type="entry name" value="INTEGRIN ALPHA"/>
    <property type="match status" value="1"/>
</dbReference>
<evidence type="ECO:0000259" key="16">
    <source>
        <dbReference type="Pfam" id="PF20806"/>
    </source>
</evidence>
<sequence>MAPHLRHGFSVSLSQRWCLLLHSLLLSVYFLTVAGFNLDTSMTLIKEGETGSFFGFSLALHQQLTPEPHSWILVGAPRARGLGMMQRKRPGALYRCPITGEEFDCERVDIDGDVNLDLESKDNQWLGVTVKSQGIGGKVVTCAHLYELRQRVGLPLETRDPIGRCYVLSEDLTERDDLDGGEWKFCEGRSQGHEQFGFCQQGLSAAFTPDNQFIMFGAPGTYNWKGTMRVQLLNQTLLDLGFYDDGPYEVADEKQMNAQLIPVPYHSYLGFSVDSAKGIMSRGELTFVAGAPRANHTGAVVLLRKDNMYRLVPQHILWGEELASSFGYSVATADLNSDGWTDLIVGAPNYFDRKAEIGGAVYIFLNPFGNWEYAQPIRLNGTYDSMFGLTVNNVGDLDRDGYDDIAVGAPFDGDGKVFIYRGLSSGIDTKPAQILDGVDEGVKRFGYSISGGLDIDGNLYPDLAVGSLSDKLVLYRSRPVIHVTRDVSIEPQQYIDLEQHNCKGRDGVCVEVKACFTYTAYPETYSPDISELLYTSLFRTSWFFCLVKCPAVNFLREGCGDDKICQSNLKLTYQFGTRPLTSDLFTPLPRDDEEVAVFSLSDQRSVVLEVTVTNMPSDPLSPEEDGDDAHAAQLLVTLPDTLSYSGFRGQQVVCQANQNGSQAECELGNPLKRDAILKFYIILSTSAITIETTELTVNLLLATISEQRDLAPVTAVAKIIIELPLAVSVLARPHQLFFSGAVKGESAMETLDDVGSAVEFEFTYDNGGVHFNNLTGIKTFIPVSIERDCDSSHLQTGLLNVRSLTSKAVIDCLLGSARCVLFQCPLHSFSDSAVLKIQGRLWNSTFLEEFPSVSVLELLVRANITVKSSIKHLVLRDATRHFTIKHSLLYITVFSLLSLSLSLPKCGFFRRVQYEDKVPQYHAVKIPRQDRPQFQQSQQKAGILQKKEWATHWSDGSS</sequence>
<dbReference type="GO" id="GO:0050900">
    <property type="term" value="P:leukocyte migration"/>
    <property type="evidence" value="ECO:0007669"/>
    <property type="project" value="TreeGrafter"/>
</dbReference>
<dbReference type="SUPFAM" id="SSF69179">
    <property type="entry name" value="Integrin domains"/>
    <property type="match status" value="3"/>
</dbReference>
<dbReference type="GO" id="GO:0005178">
    <property type="term" value="F:integrin binding"/>
    <property type="evidence" value="ECO:0007669"/>
    <property type="project" value="TreeGrafter"/>
</dbReference>
<dbReference type="InterPro" id="IPR013519">
    <property type="entry name" value="Int_alpha_beta-p"/>
</dbReference>
<dbReference type="SMART" id="SM00191">
    <property type="entry name" value="Int_alpha"/>
    <property type="match status" value="5"/>
</dbReference>
<keyword evidence="7" id="KW-1133">Transmembrane helix</keyword>
<dbReference type="AlphaFoldDB" id="A0A673ZEP1"/>
<keyword evidence="18" id="KW-1185">Reference proteome</keyword>
<keyword evidence="3" id="KW-0812">Transmembrane</keyword>
<evidence type="ECO:0000256" key="10">
    <source>
        <dbReference type="ARBA" id="ARBA00023170"/>
    </source>
</evidence>
<dbReference type="Gene3D" id="2.60.40.1530">
    <property type="entry name" value="ntegrin, alpha v. Chain A, domain 4"/>
    <property type="match status" value="1"/>
</dbReference>
<evidence type="ECO:0000256" key="1">
    <source>
        <dbReference type="ARBA" id="ARBA00004479"/>
    </source>
</evidence>
<dbReference type="Gene3D" id="2.60.40.1460">
    <property type="entry name" value="Integrin domains. Chain A, domain 2"/>
    <property type="match status" value="1"/>
</dbReference>
<dbReference type="GO" id="GO:0007229">
    <property type="term" value="P:integrin-mediated signaling pathway"/>
    <property type="evidence" value="ECO:0007669"/>
    <property type="project" value="UniProtKB-KW"/>
</dbReference>
<comment type="similarity">
    <text evidence="2 13">Belongs to the integrin alpha chain family.</text>
</comment>
<dbReference type="PROSITE" id="PS51470">
    <property type="entry name" value="FG_GAP"/>
    <property type="match status" value="4"/>
</dbReference>
<evidence type="ECO:0000256" key="3">
    <source>
        <dbReference type="ARBA" id="ARBA00022692"/>
    </source>
</evidence>
<reference evidence="17" key="2">
    <citation type="submission" date="2025-09" db="UniProtKB">
        <authorList>
            <consortium name="Ensembl"/>
        </authorList>
    </citation>
    <scope>IDENTIFICATION</scope>
</reference>
<dbReference type="InterPro" id="IPR048286">
    <property type="entry name" value="Integrin_alpha_Ig-like_3"/>
</dbReference>
<dbReference type="Gene3D" id="2.60.40.1510">
    <property type="entry name" value="ntegrin, alpha v. Chain A, domain 3"/>
    <property type="match status" value="1"/>
</dbReference>
<reference evidence="17" key="1">
    <citation type="submission" date="2025-08" db="UniProtKB">
        <authorList>
            <consortium name="Ensembl"/>
        </authorList>
    </citation>
    <scope>IDENTIFICATION</scope>
</reference>